<dbReference type="EMBL" id="JADIMQ010000008">
    <property type="protein sequence ID" value="MBO8447743.1"/>
    <property type="molecule type" value="Genomic_DNA"/>
</dbReference>
<feature type="transmembrane region" description="Helical" evidence="6">
    <location>
        <begin position="112"/>
        <end position="129"/>
    </location>
</feature>
<feature type="transmembrane region" description="Helical" evidence="6">
    <location>
        <begin position="51"/>
        <end position="75"/>
    </location>
</feature>
<name>A0A9D9EIR6_9BACT</name>
<evidence type="ECO:0000256" key="3">
    <source>
        <dbReference type="ARBA" id="ARBA00022692"/>
    </source>
</evidence>
<evidence type="ECO:0000256" key="4">
    <source>
        <dbReference type="ARBA" id="ARBA00022989"/>
    </source>
</evidence>
<keyword evidence="2" id="KW-1003">Cell membrane</keyword>
<keyword evidence="3 6" id="KW-0812">Transmembrane</keyword>
<comment type="subcellular location">
    <subcellularLocation>
        <location evidence="1">Cell membrane</location>
        <topology evidence="1">Multi-pass membrane protein</topology>
    </subcellularLocation>
</comment>
<proteinExistence type="predicted"/>
<feature type="transmembrane region" description="Helical" evidence="6">
    <location>
        <begin position="203"/>
        <end position="223"/>
    </location>
</feature>
<protein>
    <submittedName>
        <fullName evidence="7">Na/Pi cotransporter family protein</fullName>
    </submittedName>
</protein>
<comment type="caution">
    <text evidence="7">The sequence shown here is derived from an EMBL/GenBank/DDBJ whole genome shotgun (WGS) entry which is preliminary data.</text>
</comment>
<organism evidence="7 8">
    <name type="scientific">Candidatus Cryptobacteroides merdigallinarum</name>
    <dbReference type="NCBI Taxonomy" id="2840770"/>
    <lineage>
        <taxon>Bacteria</taxon>
        <taxon>Pseudomonadati</taxon>
        <taxon>Bacteroidota</taxon>
        <taxon>Bacteroidia</taxon>
        <taxon>Bacteroidales</taxon>
        <taxon>Candidatus Cryptobacteroides</taxon>
    </lineage>
</organism>
<evidence type="ECO:0000313" key="7">
    <source>
        <dbReference type="EMBL" id="MBO8447743.1"/>
    </source>
</evidence>
<feature type="transmembrane region" description="Helical" evidence="6">
    <location>
        <begin position="309"/>
        <end position="332"/>
    </location>
</feature>
<dbReference type="InterPro" id="IPR004633">
    <property type="entry name" value="NaPi_cotrn-rel/YqeW-like"/>
</dbReference>
<feature type="transmembrane region" description="Helical" evidence="6">
    <location>
        <begin position="82"/>
        <end position="106"/>
    </location>
</feature>
<dbReference type="SUPFAM" id="SSF109755">
    <property type="entry name" value="PhoU-like"/>
    <property type="match status" value="1"/>
</dbReference>
<dbReference type="InterPro" id="IPR038078">
    <property type="entry name" value="PhoU-like_sf"/>
</dbReference>
<dbReference type="NCBIfam" id="TIGR00704">
    <property type="entry name" value="NaPi_cotrn_rel"/>
    <property type="match status" value="1"/>
</dbReference>
<reference evidence="7" key="2">
    <citation type="journal article" date="2021" name="PeerJ">
        <title>Extensive microbial diversity within the chicken gut microbiome revealed by metagenomics and culture.</title>
        <authorList>
            <person name="Gilroy R."/>
            <person name="Ravi A."/>
            <person name="Getino M."/>
            <person name="Pursley I."/>
            <person name="Horton D.L."/>
            <person name="Alikhan N.F."/>
            <person name="Baker D."/>
            <person name="Gharbi K."/>
            <person name="Hall N."/>
            <person name="Watson M."/>
            <person name="Adriaenssens E.M."/>
            <person name="Foster-Nyarko E."/>
            <person name="Jarju S."/>
            <person name="Secka A."/>
            <person name="Antonio M."/>
            <person name="Oren A."/>
            <person name="Chaudhuri R.R."/>
            <person name="La Ragione R."/>
            <person name="Hildebrand F."/>
            <person name="Pallen M.J."/>
        </authorList>
    </citation>
    <scope>NUCLEOTIDE SEQUENCE</scope>
    <source>
        <strain evidence="7">20514</strain>
    </source>
</reference>
<evidence type="ECO:0000256" key="5">
    <source>
        <dbReference type="ARBA" id="ARBA00023136"/>
    </source>
</evidence>
<feature type="transmembrane region" description="Helical" evidence="6">
    <location>
        <begin position="229"/>
        <end position="246"/>
    </location>
</feature>
<keyword evidence="4 6" id="KW-1133">Transmembrane helix</keyword>
<sequence>MQIVLQIFTLLGALGMFLYGMTLMSEGLQKAAGDKLRSFLASMTSTPFKQVLTGLCITAIIQSSSATTVMVVSFVNAGLLSLANAIGVIMGANIGTTVTAWLISILGFTADISTLSIPLMAVGFVFFISKKSKNKSLGEFIIGFALLFLGLAFLKDSVPDLNDKPEVLAFLQQWTGYGYGSVLIFLLIGTLLTIVLQSSSATMALTLVMVNFGWIPFDIAAAMVLGENIGTTITANIAAAVANVSAKRAARAHTVFNVFGVIWVLILYRPFLNLIGIIVEALGYPNPLTSSFTDAAQGSPEYAALQTSALYGVSMLHTLFNTINTCILIWFVPVIEKLVTWMVKSPEGDEEIFRLQFIQGGPLSTAELSLDEAKQEIVHFAEICHKGFGYVRQAINEEDKDKFDEMNRKLVKYEEITDRVEFEIASYLNEVSKSEISVAAGARIKAMYKIIGEMESLGDSGEAIGRMLQRKNMYNKMFDESMLRRLNKMMDLVDGAYVAMIENLKKKHSELGNIANATDCEIQINEYRNVLREEHIVNLESNSYNYQTGVFYMDIISELEKIGDFLINISQAELAVGSEW</sequence>
<reference evidence="7" key="1">
    <citation type="submission" date="2020-10" db="EMBL/GenBank/DDBJ databases">
        <authorList>
            <person name="Gilroy R."/>
        </authorList>
    </citation>
    <scope>NUCLEOTIDE SEQUENCE</scope>
    <source>
        <strain evidence="7">20514</strain>
    </source>
</reference>
<evidence type="ECO:0000256" key="1">
    <source>
        <dbReference type="ARBA" id="ARBA00004651"/>
    </source>
</evidence>
<dbReference type="PANTHER" id="PTHR10010:SF46">
    <property type="entry name" value="SODIUM-DEPENDENT PHOSPHATE TRANSPORT PROTEIN 2B"/>
    <property type="match status" value="1"/>
</dbReference>
<dbReference type="InterPro" id="IPR003841">
    <property type="entry name" value="Na/Pi_transpt"/>
</dbReference>
<dbReference type="Gene3D" id="1.20.58.220">
    <property type="entry name" value="Phosphate transport system protein phou homolog 2, domain 2"/>
    <property type="match status" value="1"/>
</dbReference>
<dbReference type="GO" id="GO:0044341">
    <property type="term" value="P:sodium-dependent phosphate transport"/>
    <property type="evidence" value="ECO:0007669"/>
    <property type="project" value="InterPro"/>
</dbReference>
<dbReference type="GO" id="GO:0005886">
    <property type="term" value="C:plasma membrane"/>
    <property type="evidence" value="ECO:0007669"/>
    <property type="project" value="UniProtKB-SubCell"/>
</dbReference>
<accession>A0A9D9EIR6</accession>
<evidence type="ECO:0000256" key="2">
    <source>
        <dbReference type="ARBA" id="ARBA00022475"/>
    </source>
</evidence>
<dbReference type="Proteomes" id="UP000810252">
    <property type="component" value="Unassembled WGS sequence"/>
</dbReference>
<gene>
    <name evidence="7" type="ORF">IAC29_00540</name>
</gene>
<dbReference type="Pfam" id="PF02690">
    <property type="entry name" value="Na_Pi_cotrans"/>
    <property type="match status" value="2"/>
</dbReference>
<dbReference type="AlphaFoldDB" id="A0A9D9EIR6"/>
<dbReference type="PANTHER" id="PTHR10010">
    <property type="entry name" value="SOLUTE CARRIER FAMILY 34 SODIUM PHOSPHATE , MEMBER 2-RELATED"/>
    <property type="match status" value="1"/>
</dbReference>
<evidence type="ECO:0000256" key="6">
    <source>
        <dbReference type="SAM" id="Phobius"/>
    </source>
</evidence>
<keyword evidence="5 6" id="KW-0472">Membrane</keyword>
<evidence type="ECO:0000313" key="8">
    <source>
        <dbReference type="Proteomes" id="UP000810252"/>
    </source>
</evidence>
<feature type="transmembrane region" description="Helical" evidence="6">
    <location>
        <begin position="136"/>
        <end position="154"/>
    </location>
</feature>
<dbReference type="NCBIfam" id="NF037997">
    <property type="entry name" value="Na_Pi_symport"/>
    <property type="match status" value="1"/>
</dbReference>
<dbReference type="GO" id="GO:0005436">
    <property type="term" value="F:sodium:phosphate symporter activity"/>
    <property type="evidence" value="ECO:0007669"/>
    <property type="project" value="InterPro"/>
</dbReference>
<feature type="transmembrane region" description="Helical" evidence="6">
    <location>
        <begin position="258"/>
        <end position="279"/>
    </location>
</feature>
<feature type="transmembrane region" description="Helical" evidence="6">
    <location>
        <begin position="174"/>
        <end position="196"/>
    </location>
</feature>